<dbReference type="Proteomes" id="UP001250698">
    <property type="component" value="Unassembled WGS sequence"/>
</dbReference>
<dbReference type="PROSITE" id="PS51175">
    <property type="entry name" value="CBM6"/>
    <property type="match status" value="1"/>
</dbReference>
<dbReference type="EMBL" id="JAWDJT010000017">
    <property type="protein sequence ID" value="MDU0372701.1"/>
    <property type="molecule type" value="Genomic_DNA"/>
</dbReference>
<dbReference type="InterPro" id="IPR008928">
    <property type="entry name" value="6-hairpin_glycosidase_sf"/>
</dbReference>
<dbReference type="Gene3D" id="2.60.420.10">
    <property type="entry name" value="Maltose phosphorylase, domain 3"/>
    <property type="match status" value="1"/>
</dbReference>
<evidence type="ECO:0000313" key="2">
    <source>
        <dbReference type="EMBL" id="MDU0372701.1"/>
    </source>
</evidence>
<evidence type="ECO:0000259" key="1">
    <source>
        <dbReference type="PROSITE" id="PS51175"/>
    </source>
</evidence>
<feature type="domain" description="CBM6" evidence="1">
    <location>
        <begin position="801"/>
        <end position="937"/>
    </location>
</feature>
<dbReference type="SUPFAM" id="SSF49785">
    <property type="entry name" value="Galactose-binding domain-like"/>
    <property type="match status" value="1"/>
</dbReference>
<gene>
    <name evidence="2" type="ORF">ROI90_19995</name>
</gene>
<keyword evidence="3" id="KW-1185">Reference proteome</keyword>
<sequence length="940" mass="103362">MCHSFALPGGLLALALLGSCQTPKPATSVQTPSVPGQPQPAEMPLIWKNEAFALYADRVEQGSYVARALSPTELTSNYQSPANAYQDPRITFKFSLNGQDNEMAPGQDHSLVAIPQAGSTAAETPLLTFGQQFVDQTPVPATTYLAPNTPLKLRLDMRPVLAAFKKQGYYTTYTGNKLYAQDFKGVYVAGNTAPLSWDFANLNHQPGAELKDPDGNGIYEVTLVLNQPAAAKTTAGRWQQTLNTADFPQYRSDYPLPDALYNLALEEARRAVEPDSTFRTGQEWAGVWTRDISYSIILAQATLQPKVAMNSLLRKVSKQGRIIQDTGTGGAYPCSTDRMIWAVAAWEIYLVTGDESWLRKVYPIIKSSIEDDQQNAYDPNSRLLWKNPSYLKPEDIPSFYPPGNLTFLVRGESSFLDWREQTYPRWMQPADIYQSENLGTNAVHYQANVVLAKMAQHLGQQEVAQTHSATAVHIKSGINYNLWTDYGYYGQYRYGRNYLTVSPKAETLGEALCVLFGVAEEARAESVVQHTPTLPFGTPCIYPQIPGIPPYHNNAVWPFVQSFWALAGAEVGNEASVLESMAAVYRPAALFLTNKENFVAENGDFAGTQINSSNMLWSLSGSLALVYKVLFGMRFEPEGLVLRPFVPQALQGRRELTGFRYRGAVLDIELQGFGNDISTITLDGQPLPDATVPATLTGRHTVRITLKNQALFSVGPNHVPNRFAPETPAVRYAAGHLSWAPVAGASAYQVLRNGRFAARTTETSVAVTPATYAEYQVVAVDGQGLESFASEPLAVADRPAQLVQLETRAPKSSKPYKGFSGAGFVEISKTVNTRLSIPVTVPETGLYALDFRYANGNGPINTNNRCAIRTLRLGARQLGTVVLPQRGVDEWSNWGFSNPLMVQLTKGTHPLTLTIEPANENMHGEVNQAMLDYLRVTRVQ</sequence>
<comment type="caution">
    <text evidence="2">The sequence shown here is derived from an EMBL/GenBank/DDBJ whole genome shotgun (WGS) entry which is preliminary data.</text>
</comment>
<protein>
    <submittedName>
        <fullName evidence="2">Glycogen debranching protein</fullName>
    </submittedName>
</protein>
<dbReference type="RefSeq" id="WP_316000057.1">
    <property type="nucleotide sequence ID" value="NZ_JAWDJT010000017.1"/>
</dbReference>
<dbReference type="InterPro" id="IPR005084">
    <property type="entry name" value="CBM6"/>
</dbReference>
<organism evidence="2 3">
    <name type="scientific">Hymenobacter endophyticus</name>
    <dbReference type="NCBI Taxonomy" id="3076335"/>
    <lineage>
        <taxon>Bacteria</taxon>
        <taxon>Pseudomonadati</taxon>
        <taxon>Bacteroidota</taxon>
        <taxon>Cytophagia</taxon>
        <taxon>Cytophagales</taxon>
        <taxon>Hymenobacteraceae</taxon>
        <taxon>Hymenobacter</taxon>
    </lineage>
</organism>
<dbReference type="InterPro" id="IPR008979">
    <property type="entry name" value="Galactose-bd-like_sf"/>
</dbReference>
<dbReference type="InterPro" id="IPR054491">
    <property type="entry name" value="MGH1-like_GH"/>
</dbReference>
<reference evidence="2 3" key="1">
    <citation type="submission" date="2023-10" db="EMBL/GenBank/DDBJ databases">
        <title>Hymenobacter endophyticus sp. nov., an isolate from the leaf tissues of wheat.</title>
        <authorList>
            <person name="Dai Y."/>
        </authorList>
    </citation>
    <scope>NUCLEOTIDE SEQUENCE [LARGE SCALE GENOMIC DNA]</scope>
    <source>
        <strain evidence="2 3">ZK17L-C2</strain>
    </source>
</reference>
<dbReference type="Gene3D" id="2.60.120.260">
    <property type="entry name" value="Galactose-binding domain-like"/>
    <property type="match status" value="1"/>
</dbReference>
<dbReference type="InterPro" id="IPR012341">
    <property type="entry name" value="6hp_glycosidase-like_sf"/>
</dbReference>
<accession>A0ABU3TMU8</accession>
<proteinExistence type="predicted"/>
<name>A0ABU3TMU8_9BACT</name>
<evidence type="ECO:0000313" key="3">
    <source>
        <dbReference type="Proteomes" id="UP001250698"/>
    </source>
</evidence>
<dbReference type="Gene3D" id="1.50.10.10">
    <property type="match status" value="1"/>
</dbReference>
<dbReference type="Pfam" id="PF22422">
    <property type="entry name" value="MGH1-like_GH"/>
    <property type="match status" value="1"/>
</dbReference>
<dbReference type="SUPFAM" id="SSF48208">
    <property type="entry name" value="Six-hairpin glycosidases"/>
    <property type="match status" value="1"/>
</dbReference>